<evidence type="ECO:0000256" key="4">
    <source>
        <dbReference type="ARBA" id="ARBA00023224"/>
    </source>
</evidence>
<feature type="domain" description="Methyl-accepting transducer" evidence="10">
    <location>
        <begin position="425"/>
        <end position="689"/>
    </location>
</feature>
<feature type="domain" description="HAMP" evidence="11">
    <location>
        <begin position="355"/>
        <end position="406"/>
    </location>
</feature>
<dbReference type="PROSITE" id="PS50111">
    <property type="entry name" value="CHEMOTAXIS_TRANSDUC_2"/>
    <property type="match status" value="1"/>
</dbReference>
<dbReference type="RefSeq" id="WP_268045984.1">
    <property type="nucleotide sequence ID" value="NZ_CP104064.1"/>
</dbReference>
<evidence type="ECO:0000259" key="10">
    <source>
        <dbReference type="PROSITE" id="PS50111"/>
    </source>
</evidence>
<dbReference type="Proteomes" id="UP001164803">
    <property type="component" value="Chromosome"/>
</dbReference>
<evidence type="ECO:0000256" key="6">
    <source>
        <dbReference type="PROSITE-ProRule" id="PRU00284"/>
    </source>
</evidence>
<dbReference type="PANTHER" id="PTHR32089">
    <property type="entry name" value="METHYL-ACCEPTING CHEMOTAXIS PROTEIN MCPB"/>
    <property type="match status" value="1"/>
</dbReference>
<keyword evidence="7" id="KW-0175">Coiled coil</keyword>
<dbReference type="Gene3D" id="1.10.287.950">
    <property type="entry name" value="Methyl-accepting chemotaxis protein"/>
    <property type="match status" value="1"/>
</dbReference>
<dbReference type="PROSITE" id="PS50885">
    <property type="entry name" value="HAMP"/>
    <property type="match status" value="1"/>
</dbReference>
<dbReference type="Pfam" id="PF05227">
    <property type="entry name" value="CHASE3"/>
    <property type="match status" value="1"/>
</dbReference>
<comment type="subcellular location">
    <subcellularLocation>
        <location evidence="1">Cell membrane</location>
    </subcellularLocation>
</comment>
<dbReference type="Pfam" id="PF00015">
    <property type="entry name" value="MCPsignal"/>
    <property type="match status" value="1"/>
</dbReference>
<name>A0ABY6Z843_9BACL</name>
<evidence type="ECO:0000259" key="11">
    <source>
        <dbReference type="PROSITE" id="PS50885"/>
    </source>
</evidence>
<evidence type="ECO:0000256" key="2">
    <source>
        <dbReference type="ARBA" id="ARBA00022475"/>
    </source>
</evidence>
<protein>
    <submittedName>
        <fullName evidence="12">Methyl-accepting chemotaxis protein</fullName>
    </submittedName>
</protein>
<keyword evidence="9" id="KW-1133">Transmembrane helix</keyword>
<dbReference type="SMART" id="SM00283">
    <property type="entry name" value="MA"/>
    <property type="match status" value="1"/>
</dbReference>
<dbReference type="CDD" id="cd06225">
    <property type="entry name" value="HAMP"/>
    <property type="match status" value="1"/>
</dbReference>
<feature type="coiled-coil region" evidence="7">
    <location>
        <begin position="569"/>
        <end position="603"/>
    </location>
</feature>
<evidence type="ECO:0000256" key="8">
    <source>
        <dbReference type="SAM" id="MobiDB-lite"/>
    </source>
</evidence>
<keyword evidence="4 6" id="KW-0807">Transducer</keyword>
<dbReference type="InterPro" id="IPR004089">
    <property type="entry name" value="MCPsignal_dom"/>
</dbReference>
<evidence type="ECO:0000313" key="13">
    <source>
        <dbReference type="Proteomes" id="UP001164803"/>
    </source>
</evidence>
<evidence type="ECO:0000256" key="1">
    <source>
        <dbReference type="ARBA" id="ARBA00004236"/>
    </source>
</evidence>
<dbReference type="SUPFAM" id="SSF58104">
    <property type="entry name" value="Methyl-accepting chemotaxis protein (MCP) signaling domain"/>
    <property type="match status" value="2"/>
</dbReference>
<keyword evidence="2" id="KW-1003">Cell membrane</keyword>
<evidence type="ECO:0000256" key="5">
    <source>
        <dbReference type="ARBA" id="ARBA00029447"/>
    </source>
</evidence>
<dbReference type="InterPro" id="IPR007891">
    <property type="entry name" value="CHASE3"/>
</dbReference>
<evidence type="ECO:0000256" key="7">
    <source>
        <dbReference type="SAM" id="Coils"/>
    </source>
</evidence>
<organism evidence="12 13">
    <name type="scientific">Alicyclobacillus dauci</name>
    <dbReference type="NCBI Taxonomy" id="1475485"/>
    <lineage>
        <taxon>Bacteria</taxon>
        <taxon>Bacillati</taxon>
        <taxon>Bacillota</taxon>
        <taxon>Bacilli</taxon>
        <taxon>Bacillales</taxon>
        <taxon>Alicyclobacillaceae</taxon>
        <taxon>Alicyclobacillus</taxon>
    </lineage>
</organism>
<proteinExistence type="inferred from homology"/>
<evidence type="ECO:0000256" key="3">
    <source>
        <dbReference type="ARBA" id="ARBA00023136"/>
    </source>
</evidence>
<feature type="region of interest" description="Disordered" evidence="8">
    <location>
        <begin position="1"/>
        <end position="111"/>
    </location>
</feature>
<feature type="transmembrane region" description="Helical" evidence="9">
    <location>
        <begin position="328"/>
        <end position="351"/>
    </location>
</feature>
<sequence length="711" mass="76301">MREQNNDHSLEDDQEPSKDTVQDDGDWNEHAVADRDELVPAQEVPDTIDDIDAPGGDIDTSGASEWAENDREPVEDMEETSDSLAGLTDSEADDAPEDTQLQDMPQSGTEPDMAVAELAASTEPATAGLVRRFPEPNRGRLLQGYISIRWKVGGSFALLFLMIIIMGVVSVTRLIAMQNQVSTLANERIQVVEQSNALKQELLTMQTSMRGYLITGNSQILSTGYNLLKDKYAPTFQTLGVLVRGDKGDEASLAASEQGFQDYIKYADNLINLRSVGEGNQAIDAESAGNGDAAEQKATAGLDTIIQKYQTEASKSAHQLKRSVDTTLIVMAILFVIAIAVGLAAGIPATFNTPRNMNRVTRMLREIASAGGDLTKRIDDVRSRDEVERLATATNELLGSIADLVKQIGQHSDTIAASSEELTASTDETARAVNEIAATAGEFAEVSEQALGALSGLNQSLVAIQNHGNETALKADHVSDAVRNVSSTTERGQQLVDEAQGSMQSMQSMTERAHTSVQDLNASSQEISAILKTIRSIADETNLLALNASIEAARAGDAGRGFAVVAQEVRKLAEQSQQATSRINQIINKNLELTNQVSRAMAEGVSAVAGGRQAFERTKQAFSDIHRAVQDVVPATVDIVERTLTQKELIDASQTSVSHLNQLMEKVAAGSQNNAASSEQTLATVEEIAAASHELSRIAEALEDTVGRFKV</sequence>
<reference evidence="12" key="1">
    <citation type="submission" date="2022-08" db="EMBL/GenBank/DDBJ databases">
        <title>Alicyclobacillus dauci DSM2870, complete genome.</title>
        <authorList>
            <person name="Wang Q."/>
            <person name="Cai R."/>
            <person name="Wang Z."/>
        </authorList>
    </citation>
    <scope>NUCLEOTIDE SEQUENCE</scope>
    <source>
        <strain evidence="12">DSM 28700</strain>
    </source>
</reference>
<accession>A0ABY6Z843</accession>
<evidence type="ECO:0000313" key="12">
    <source>
        <dbReference type="EMBL" id="WAH38414.1"/>
    </source>
</evidence>
<keyword evidence="9" id="KW-0812">Transmembrane</keyword>
<evidence type="ECO:0000256" key="9">
    <source>
        <dbReference type="SAM" id="Phobius"/>
    </source>
</evidence>
<feature type="transmembrane region" description="Helical" evidence="9">
    <location>
        <begin position="156"/>
        <end position="176"/>
    </location>
</feature>
<keyword evidence="3 9" id="KW-0472">Membrane</keyword>
<dbReference type="EMBL" id="CP104064">
    <property type="protein sequence ID" value="WAH38414.1"/>
    <property type="molecule type" value="Genomic_DNA"/>
</dbReference>
<dbReference type="Gene3D" id="6.10.340.10">
    <property type="match status" value="1"/>
</dbReference>
<keyword evidence="13" id="KW-1185">Reference proteome</keyword>
<feature type="compositionally biased region" description="Polar residues" evidence="8">
    <location>
        <begin position="99"/>
        <end position="109"/>
    </location>
</feature>
<dbReference type="InterPro" id="IPR003660">
    <property type="entry name" value="HAMP_dom"/>
</dbReference>
<dbReference type="PANTHER" id="PTHR32089:SF112">
    <property type="entry name" value="LYSOZYME-LIKE PROTEIN-RELATED"/>
    <property type="match status" value="1"/>
</dbReference>
<feature type="compositionally biased region" description="Basic and acidic residues" evidence="8">
    <location>
        <begin position="1"/>
        <end position="38"/>
    </location>
</feature>
<gene>
    <name evidence="12" type="ORF">NZD86_08025</name>
</gene>
<comment type="similarity">
    <text evidence="5">Belongs to the methyl-accepting chemotaxis (MCP) protein family.</text>
</comment>